<evidence type="ECO:0000313" key="4">
    <source>
        <dbReference type="Proteomes" id="UP000237104"/>
    </source>
</evidence>
<dbReference type="Proteomes" id="UP000237104">
    <property type="component" value="Unassembled WGS sequence"/>
</dbReference>
<proteinExistence type="predicted"/>
<evidence type="ECO:0000313" key="2">
    <source>
        <dbReference type="EMBL" id="POH62802.1"/>
    </source>
</evidence>
<evidence type="ECO:0000256" key="1">
    <source>
        <dbReference type="SAM" id="Phobius"/>
    </source>
</evidence>
<feature type="transmembrane region" description="Helical" evidence="1">
    <location>
        <begin position="6"/>
        <end position="29"/>
    </location>
</feature>
<keyword evidence="5" id="KW-1185">Reference proteome</keyword>
<reference evidence="4 5" key="1">
    <citation type="submission" date="2018-01" db="EMBL/GenBank/DDBJ databases">
        <title>Cryobacterium sp. nov., from glaciers in China.</title>
        <authorList>
            <person name="Liu Q."/>
            <person name="Xin Y.-H."/>
        </authorList>
    </citation>
    <scope>NUCLEOTIDE SEQUENCE [LARGE SCALE GENOMIC DNA]</scope>
    <source>
        <strain evidence="2 4">TMB1-8</strain>
        <strain evidence="3 5">TMN-42</strain>
    </source>
</reference>
<name>A0A2S3ZBI5_9MICO</name>
<dbReference type="Proteomes" id="UP000237340">
    <property type="component" value="Unassembled WGS sequence"/>
</dbReference>
<evidence type="ECO:0000313" key="5">
    <source>
        <dbReference type="Proteomes" id="UP000237340"/>
    </source>
</evidence>
<dbReference type="EMBL" id="PPXF01000053">
    <property type="protein sequence ID" value="POH62802.1"/>
    <property type="molecule type" value="Genomic_DNA"/>
</dbReference>
<evidence type="ECO:0000313" key="3">
    <source>
        <dbReference type="EMBL" id="POH64787.1"/>
    </source>
</evidence>
<gene>
    <name evidence="2" type="ORF">C3B59_11360</name>
    <name evidence="3" type="ORF">C3B61_11515</name>
</gene>
<comment type="caution">
    <text evidence="2">The sequence shown here is derived from an EMBL/GenBank/DDBJ whole genome shotgun (WGS) entry which is preliminary data.</text>
</comment>
<keyword evidence="1" id="KW-0472">Membrane</keyword>
<keyword evidence="1" id="KW-1133">Transmembrane helix</keyword>
<accession>A0A2S3ZE82</accession>
<dbReference type="AlphaFoldDB" id="A0A2S3ZBI5"/>
<protein>
    <submittedName>
        <fullName evidence="2">Uncharacterized protein</fullName>
    </submittedName>
</protein>
<organism evidence="2 4">
    <name type="scientific">Cryobacterium zongtaii</name>
    <dbReference type="NCBI Taxonomy" id="1259217"/>
    <lineage>
        <taxon>Bacteria</taxon>
        <taxon>Bacillati</taxon>
        <taxon>Actinomycetota</taxon>
        <taxon>Actinomycetes</taxon>
        <taxon>Micrococcales</taxon>
        <taxon>Microbacteriaceae</taxon>
        <taxon>Cryobacterium</taxon>
    </lineage>
</organism>
<dbReference type="EMBL" id="PPXD01000018">
    <property type="protein sequence ID" value="POH64787.1"/>
    <property type="molecule type" value="Genomic_DNA"/>
</dbReference>
<sequence length="68" mass="7153">MTAGALMIVLIAGGGLGLALVILAAFYLLSSRRRLNPSAARDLRGSDPELAQALSDVRADIERGQRGF</sequence>
<keyword evidence="1" id="KW-0812">Transmembrane</keyword>
<accession>A0A2S3ZBI5</accession>